<proteinExistence type="predicted"/>
<dbReference type="EMBL" id="JAZDWU010000003">
    <property type="protein sequence ID" value="KAL0008372.1"/>
    <property type="molecule type" value="Genomic_DNA"/>
</dbReference>
<name>A0AAW2DEU9_9ROSI</name>
<reference evidence="1 2" key="1">
    <citation type="submission" date="2024-01" db="EMBL/GenBank/DDBJ databases">
        <title>A telomere-to-telomere, gap-free genome of sweet tea (Lithocarpus litseifolius).</title>
        <authorList>
            <person name="Zhou J."/>
        </authorList>
    </citation>
    <scope>NUCLEOTIDE SEQUENCE [LARGE SCALE GENOMIC DNA]</scope>
    <source>
        <strain evidence="1">Zhou-2022a</strain>
        <tissue evidence="1">Leaf</tissue>
    </source>
</reference>
<keyword evidence="2" id="KW-1185">Reference proteome</keyword>
<evidence type="ECO:0000313" key="1">
    <source>
        <dbReference type="EMBL" id="KAL0008372.1"/>
    </source>
</evidence>
<protein>
    <submittedName>
        <fullName evidence="1">Uncharacterized protein</fullName>
    </submittedName>
</protein>
<dbReference type="Proteomes" id="UP001459277">
    <property type="component" value="Unassembled WGS sequence"/>
</dbReference>
<comment type="caution">
    <text evidence="1">The sequence shown here is derived from an EMBL/GenBank/DDBJ whole genome shotgun (WGS) entry which is preliminary data.</text>
</comment>
<evidence type="ECO:0000313" key="2">
    <source>
        <dbReference type="Proteomes" id="UP001459277"/>
    </source>
</evidence>
<accession>A0AAW2DEU9</accession>
<organism evidence="1 2">
    <name type="scientific">Lithocarpus litseifolius</name>
    <dbReference type="NCBI Taxonomy" id="425828"/>
    <lineage>
        <taxon>Eukaryota</taxon>
        <taxon>Viridiplantae</taxon>
        <taxon>Streptophyta</taxon>
        <taxon>Embryophyta</taxon>
        <taxon>Tracheophyta</taxon>
        <taxon>Spermatophyta</taxon>
        <taxon>Magnoliopsida</taxon>
        <taxon>eudicotyledons</taxon>
        <taxon>Gunneridae</taxon>
        <taxon>Pentapetalae</taxon>
        <taxon>rosids</taxon>
        <taxon>fabids</taxon>
        <taxon>Fagales</taxon>
        <taxon>Fagaceae</taxon>
        <taxon>Lithocarpus</taxon>
    </lineage>
</organism>
<sequence length="147" mass="16892">MRETKRREDGWEMKGRLRLRSIRERRGWMGDEVIEGACEIGVLGSAFFSPCLDRSSDRRAWFGVLLAVLGSEFRLASWDRRSSRRAWIGVQIGVLGSSFFSPCLDRSFRSVPCSVLGSACSLLGSKFQSLEERRGVRWKREERSRVK</sequence>
<dbReference type="AlphaFoldDB" id="A0AAW2DEU9"/>
<gene>
    <name evidence="1" type="ORF">SO802_009874</name>
</gene>